<dbReference type="SUPFAM" id="SSF51905">
    <property type="entry name" value="FAD/NAD(P)-binding domain"/>
    <property type="match status" value="1"/>
</dbReference>
<dbReference type="GO" id="GO:0004497">
    <property type="term" value="F:monooxygenase activity"/>
    <property type="evidence" value="ECO:0007669"/>
    <property type="project" value="UniProtKB-KW"/>
</dbReference>
<dbReference type="Proteomes" id="UP000092177">
    <property type="component" value="Chromosome 1"/>
</dbReference>
<evidence type="ECO:0000313" key="10">
    <source>
        <dbReference type="EMBL" id="OBR16304.1"/>
    </source>
</evidence>
<dbReference type="VEuPathDB" id="FungiDB:CH63R_01484"/>
<dbReference type="OrthoDB" id="16820at2759"/>
<gene>
    <name evidence="9" type="ORF">CH063_08194</name>
    <name evidence="10" type="ORF">CH63R_01484</name>
</gene>
<sequence length="463" mass="51316">MGPRAIIVGGSVAGLSFANMVEQLGIDYILLEAHDTIAPQLGASIGLLPNGLRILDQIGCYETIRDKAGDFYNHTNLRGADGRPLMRKQSTSLSEQLEEKTGYPCIFIDRQFLLQVLYDNIKDKDKILASKRVTGVEVTAVGVQVQTQDGCTYAGDFLIGADGVHSTIRKEMWRLANQMSPGIFSPDEGSKLKASTKCIFGISPRPATFPHHAQDIVFYKGWSYLVISAPGDRVYWFLFSPVPTANGANIPRYTAEDEASFAGQHLNDNITETVTFRDLYVNRHIATLVPLQEHVFLRWHFRRIFTIGDSAHKVHPITAQGGNGAIESAAVLVNAISRRLDECPQGLSEEALEAAFVEVYERRYNRARDVVKQGEQMQSLTSLEGPFSGLLIRYLVPLFGDALFLKSFLKTSLAGPRIDKIDLPKRPHAVQFNDEKVDQAGGYSWVLWSAGALVSGLLVMFFY</sequence>
<reference evidence="10" key="3">
    <citation type="submission" date="2016-02" db="EMBL/GenBank/DDBJ databases">
        <title>Resequencing and annotation of the Colletotrichum higginsianum genome.</title>
        <authorList>
            <person name="O'Connell R."/>
            <person name="Zambounis A."/>
            <person name="Thon M."/>
            <person name="Dallery J.-F."/>
        </authorList>
    </citation>
    <scope>NUCLEOTIDE SEQUENCE [LARGE SCALE GENOMIC DNA]</scope>
    <source>
        <strain evidence="10">IMI 349063</strain>
    </source>
</reference>
<keyword evidence="3" id="KW-0285">Flavoprotein</keyword>
<proteinExistence type="inferred from homology"/>
<feature type="domain" description="FAD-binding" evidence="8">
    <location>
        <begin position="256"/>
        <end position="340"/>
    </location>
</feature>
<dbReference type="AlphaFoldDB" id="H1V8Y4"/>
<evidence type="ECO:0000259" key="8">
    <source>
        <dbReference type="Pfam" id="PF01494"/>
    </source>
</evidence>
<dbReference type="HOGENOM" id="CLU_009665_12_2_1"/>
<keyword evidence="4" id="KW-0274">FAD</keyword>
<evidence type="ECO:0000256" key="1">
    <source>
        <dbReference type="ARBA" id="ARBA00001974"/>
    </source>
</evidence>
<reference evidence="11" key="2">
    <citation type="journal article" date="2012" name="Nat. Genet.">
        <title>Lifestyle transitions in plant pathogenic Colletotrichum fungi deciphered by genome and transcriptome analyses.</title>
        <authorList>
            <person name="O'Connell R.J."/>
            <person name="Thon M.R."/>
            <person name="Hacquard S."/>
            <person name="Amyotte S.G."/>
            <person name="Kleemann J."/>
            <person name="Torres M.F."/>
            <person name="Damm U."/>
            <person name="Buiate E.A."/>
            <person name="Epstein L."/>
            <person name="Alkan N."/>
            <person name="Altmueller J."/>
            <person name="Alvarado-Balderrama L."/>
            <person name="Bauser C.A."/>
            <person name="Becker C."/>
            <person name="Birren B.W."/>
            <person name="Chen Z."/>
            <person name="Choi J."/>
            <person name="Crouch J.A."/>
            <person name="Duvick J.P."/>
            <person name="Farman M.A."/>
            <person name="Gan P."/>
            <person name="Heiman D."/>
            <person name="Henrissat B."/>
            <person name="Howard R.J."/>
            <person name="Kabbage M."/>
            <person name="Koch C."/>
            <person name="Kracher B."/>
            <person name="Kubo Y."/>
            <person name="Law A.D."/>
            <person name="Lebrun M.-H."/>
            <person name="Lee Y.-H."/>
            <person name="Miyara I."/>
            <person name="Moore N."/>
            <person name="Neumann U."/>
            <person name="Nordstroem K."/>
            <person name="Panaccione D.G."/>
            <person name="Panstruga R."/>
            <person name="Place M."/>
            <person name="Proctor R.H."/>
            <person name="Prusky D."/>
            <person name="Rech G."/>
            <person name="Reinhardt R."/>
            <person name="Rollins J.A."/>
            <person name="Rounsley S."/>
            <person name="Schardl C.L."/>
            <person name="Schwartz D.C."/>
            <person name="Shenoy N."/>
            <person name="Shirasu K."/>
            <person name="Sikhakolli U.R."/>
            <person name="Stueber K."/>
            <person name="Sukno S.A."/>
            <person name="Sweigard J.A."/>
            <person name="Takano Y."/>
            <person name="Takahara H."/>
            <person name="Trail F."/>
            <person name="van der Does H.C."/>
            <person name="Voll L.M."/>
            <person name="Will I."/>
            <person name="Young S."/>
            <person name="Zeng Q."/>
            <person name="Zhang J."/>
            <person name="Zhou S."/>
            <person name="Dickman M.B."/>
            <person name="Schulze-Lefert P."/>
            <person name="Ver Loren van Themaat E."/>
            <person name="Ma L.-J."/>
            <person name="Vaillancourt L.J."/>
        </authorList>
    </citation>
    <scope>NUCLEOTIDE SEQUENCE [LARGE SCALE GENOMIC DNA]</scope>
    <source>
        <strain evidence="11">IMI 349063</strain>
    </source>
</reference>
<keyword evidence="12" id="KW-1185">Reference proteome</keyword>
<reference evidence="9" key="1">
    <citation type="submission" date="2011-12" db="EMBL/GenBank/DDBJ databases">
        <title>The genome sequence of Colletotrichum higginsianum IMI 34906.</title>
        <authorList>
            <person name="Ma L.-J."/>
            <person name="O'Connell R."/>
            <person name="van Themaat E.V.L."/>
            <person name="Stueber K."/>
            <person name="Young S.K."/>
            <person name="Zeng Q."/>
            <person name="Gargeya S."/>
            <person name="Fitzgerald M."/>
            <person name="Haas B."/>
            <person name="Abouelleil A."/>
            <person name="Alvarado L."/>
            <person name="Arachchi H.M."/>
            <person name="Berlin A."/>
            <person name="Chapman S.B."/>
            <person name="Gearin G."/>
            <person name="Goldberg J."/>
            <person name="Griggs A."/>
            <person name="Gujja S."/>
            <person name="Hansen M."/>
            <person name="Heiman D."/>
            <person name="Howarth C."/>
            <person name="Larimer J."/>
            <person name="Lui A."/>
            <person name="MacDonald P.J.P."/>
            <person name="McCowen C."/>
            <person name="Montmayeur A."/>
            <person name="Murphy C."/>
            <person name="Neiman D."/>
            <person name="Pearson M."/>
            <person name="Priest M."/>
            <person name="Roberts A."/>
            <person name="Saif S."/>
            <person name="Shea T."/>
            <person name="Sisk P."/>
            <person name="Stolte C."/>
            <person name="Sykes S."/>
            <person name="Wortman J."/>
            <person name="Nusbaum C."/>
            <person name="Birren B."/>
        </authorList>
    </citation>
    <scope>NUCLEOTIDE SEQUENCE [LARGE SCALE GENOMIC DNA]</scope>
    <source>
        <strain evidence="9">IMI 349063</strain>
    </source>
</reference>
<dbReference type="GeneID" id="28860566"/>
<keyword evidence="7" id="KW-0812">Transmembrane</keyword>
<organism evidence="9 11">
    <name type="scientific">Colletotrichum higginsianum (strain IMI 349063)</name>
    <name type="common">Crucifer anthracnose fungus</name>
    <dbReference type="NCBI Taxonomy" id="759273"/>
    <lineage>
        <taxon>Eukaryota</taxon>
        <taxon>Fungi</taxon>
        <taxon>Dikarya</taxon>
        <taxon>Ascomycota</taxon>
        <taxon>Pezizomycotina</taxon>
        <taxon>Sordariomycetes</taxon>
        <taxon>Hypocreomycetidae</taxon>
        <taxon>Glomerellales</taxon>
        <taxon>Glomerellaceae</taxon>
        <taxon>Colletotrichum</taxon>
        <taxon>Colletotrichum destructivum species complex</taxon>
    </lineage>
</organism>
<dbReference type="RefSeq" id="XP_018164821.1">
    <property type="nucleotide sequence ID" value="XM_018296459.1"/>
</dbReference>
<evidence type="ECO:0000313" key="11">
    <source>
        <dbReference type="Proteomes" id="UP000007174"/>
    </source>
</evidence>
<name>H1V8Y4_COLHI</name>
<dbReference type="PANTHER" id="PTHR47356:SF2">
    <property type="entry name" value="FAD-BINDING DOMAIN-CONTAINING PROTEIN-RELATED"/>
    <property type="match status" value="1"/>
</dbReference>
<dbReference type="Gene3D" id="3.50.50.60">
    <property type="entry name" value="FAD/NAD(P)-binding domain"/>
    <property type="match status" value="1"/>
</dbReference>
<dbReference type="PRINTS" id="PR00420">
    <property type="entry name" value="RNGMNOXGNASE"/>
</dbReference>
<feature type="transmembrane region" description="Helical" evidence="7">
    <location>
        <begin position="442"/>
        <end position="462"/>
    </location>
</feature>
<evidence type="ECO:0000256" key="4">
    <source>
        <dbReference type="ARBA" id="ARBA00022827"/>
    </source>
</evidence>
<dbReference type="EMBL" id="LTAN01000001">
    <property type="protein sequence ID" value="OBR16304.1"/>
    <property type="molecule type" value="Genomic_DNA"/>
</dbReference>
<evidence type="ECO:0000256" key="5">
    <source>
        <dbReference type="ARBA" id="ARBA00023002"/>
    </source>
</evidence>
<protein>
    <submittedName>
        <fullName evidence="9">FAD binding domain-containing protein</fullName>
    </submittedName>
</protein>
<accession>H1V8Y4</accession>
<keyword evidence="5" id="KW-0560">Oxidoreductase</keyword>
<dbReference type="GO" id="GO:0071949">
    <property type="term" value="F:FAD binding"/>
    <property type="evidence" value="ECO:0007669"/>
    <property type="project" value="InterPro"/>
</dbReference>
<keyword evidence="6" id="KW-0503">Monooxygenase</keyword>
<dbReference type="InterPro" id="IPR050562">
    <property type="entry name" value="FAD_mOase_fung"/>
</dbReference>
<dbReference type="Pfam" id="PF01494">
    <property type="entry name" value="FAD_binding_3"/>
    <property type="match status" value="2"/>
</dbReference>
<reference evidence="12" key="4">
    <citation type="journal article" date="2017" name="BMC Genomics">
        <title>Gapless genome assembly of Colletotrichum higginsianum reveals chromosome structure and association of transposable elements with secondary metabolite gene clusters.</title>
        <authorList>
            <person name="Dallery J.-F."/>
            <person name="Lapalu N."/>
            <person name="Zampounis A."/>
            <person name="Pigne S."/>
            <person name="Luyten I."/>
            <person name="Amselem J."/>
            <person name="Wittenberg A.H.J."/>
            <person name="Zhou S."/>
            <person name="de Queiroz M.V."/>
            <person name="Robin G.P."/>
            <person name="Auger A."/>
            <person name="Hainaut M."/>
            <person name="Henrissat B."/>
            <person name="Kim K.-T."/>
            <person name="Lee Y.-H."/>
            <person name="Lespinet O."/>
            <person name="Schwartz D.C."/>
            <person name="Thon M.R."/>
            <person name="O'Connell R.J."/>
        </authorList>
    </citation>
    <scope>NUCLEOTIDE SEQUENCE [LARGE SCALE GENOMIC DNA]</scope>
    <source>
        <strain evidence="12">IMI 349063</strain>
    </source>
</reference>
<evidence type="ECO:0000256" key="2">
    <source>
        <dbReference type="ARBA" id="ARBA00007992"/>
    </source>
</evidence>
<dbReference type="InterPro" id="IPR036188">
    <property type="entry name" value="FAD/NAD-bd_sf"/>
</dbReference>
<comment type="cofactor">
    <cofactor evidence="1">
        <name>FAD</name>
        <dbReference type="ChEBI" id="CHEBI:57692"/>
    </cofactor>
</comment>
<feature type="domain" description="FAD-binding" evidence="8">
    <location>
        <begin position="5"/>
        <end position="171"/>
    </location>
</feature>
<evidence type="ECO:0000256" key="6">
    <source>
        <dbReference type="ARBA" id="ARBA00023033"/>
    </source>
</evidence>
<dbReference type="Proteomes" id="UP000007174">
    <property type="component" value="Unassembled WGS sequence"/>
</dbReference>
<keyword evidence="7" id="KW-0472">Membrane</keyword>
<dbReference type="InterPro" id="IPR002938">
    <property type="entry name" value="FAD-bd"/>
</dbReference>
<evidence type="ECO:0000313" key="9">
    <source>
        <dbReference type="EMBL" id="CCF36687.1"/>
    </source>
</evidence>
<comment type="similarity">
    <text evidence="2">Belongs to the paxM FAD-dependent monooxygenase family.</text>
</comment>
<evidence type="ECO:0000313" key="12">
    <source>
        <dbReference type="Proteomes" id="UP000092177"/>
    </source>
</evidence>
<dbReference type="KEGG" id="chig:CH63R_01484"/>
<evidence type="ECO:0000256" key="7">
    <source>
        <dbReference type="SAM" id="Phobius"/>
    </source>
</evidence>
<dbReference type="STRING" id="759273.H1V8Y4"/>
<dbReference type="EMBL" id="CACQ02002098">
    <property type="protein sequence ID" value="CCF36687.1"/>
    <property type="molecule type" value="Genomic_DNA"/>
</dbReference>
<dbReference type="PANTHER" id="PTHR47356">
    <property type="entry name" value="FAD-DEPENDENT MONOOXYGENASE ASQG-RELATED"/>
    <property type="match status" value="1"/>
</dbReference>
<keyword evidence="7" id="KW-1133">Transmembrane helix</keyword>
<evidence type="ECO:0000256" key="3">
    <source>
        <dbReference type="ARBA" id="ARBA00022630"/>
    </source>
</evidence>
<dbReference type="eggNOG" id="KOG2614">
    <property type="taxonomic scope" value="Eukaryota"/>
</dbReference>